<name>A0A2H0KCR6_9BACT</name>
<feature type="compositionally biased region" description="Polar residues" evidence="6">
    <location>
        <begin position="1"/>
        <end position="17"/>
    </location>
</feature>
<keyword evidence="5" id="KW-0234">DNA repair</keyword>
<dbReference type="PROSITE" id="PS50164">
    <property type="entry name" value="GIY_YIG"/>
    <property type="match status" value="1"/>
</dbReference>
<dbReference type="SMART" id="SM00465">
    <property type="entry name" value="GIYc"/>
    <property type="match status" value="1"/>
</dbReference>
<feature type="region of interest" description="Disordered" evidence="6">
    <location>
        <begin position="1"/>
        <end position="20"/>
    </location>
</feature>
<dbReference type="InterPro" id="IPR001162">
    <property type="entry name" value="UvrC_RNase_H_dom"/>
</dbReference>
<reference evidence="10 11" key="1">
    <citation type="submission" date="2017-09" db="EMBL/GenBank/DDBJ databases">
        <title>Depth-based differentiation of microbial function through sediment-hosted aquifers and enrichment of novel symbionts in the deep terrestrial subsurface.</title>
        <authorList>
            <person name="Probst A.J."/>
            <person name="Ladd B."/>
            <person name="Jarett J.K."/>
            <person name="Geller-Mcgrath D.E."/>
            <person name="Sieber C.M."/>
            <person name="Emerson J.B."/>
            <person name="Anantharaman K."/>
            <person name="Thomas B.C."/>
            <person name="Malmstrom R."/>
            <person name="Stieglmeier M."/>
            <person name="Klingl A."/>
            <person name="Woyke T."/>
            <person name="Ryan C.M."/>
            <person name="Banfield J.F."/>
        </authorList>
    </citation>
    <scope>NUCLEOTIDE SEQUENCE [LARGE SCALE GENOMIC DNA]</scope>
    <source>
        <strain evidence="10">CG11_big_fil_rev_8_21_14_0_20_46_11</strain>
    </source>
</reference>
<dbReference type="PANTHER" id="PTHR30562">
    <property type="entry name" value="UVRC/OXIDOREDUCTASE"/>
    <property type="match status" value="1"/>
</dbReference>
<dbReference type="GO" id="GO:0009380">
    <property type="term" value="C:excinuclease repair complex"/>
    <property type="evidence" value="ECO:0007669"/>
    <property type="project" value="TreeGrafter"/>
</dbReference>
<evidence type="ECO:0000259" key="7">
    <source>
        <dbReference type="PROSITE" id="PS50151"/>
    </source>
</evidence>
<evidence type="ECO:0000256" key="2">
    <source>
        <dbReference type="ARBA" id="ARBA00022763"/>
    </source>
</evidence>
<evidence type="ECO:0008006" key="12">
    <source>
        <dbReference type="Google" id="ProtNLM"/>
    </source>
</evidence>
<dbReference type="PROSITE" id="PS50165">
    <property type="entry name" value="UVRC"/>
    <property type="match status" value="1"/>
</dbReference>
<keyword evidence="2" id="KW-0227">DNA damage</keyword>
<evidence type="ECO:0000259" key="9">
    <source>
        <dbReference type="PROSITE" id="PS50165"/>
    </source>
</evidence>
<dbReference type="InterPro" id="IPR035901">
    <property type="entry name" value="GIY-YIG_endonuc_sf"/>
</dbReference>
<dbReference type="InterPro" id="IPR001943">
    <property type="entry name" value="UVR_dom"/>
</dbReference>
<dbReference type="Pfam" id="PF08459">
    <property type="entry name" value="UvrC_RNaseH_dom"/>
    <property type="match status" value="1"/>
</dbReference>
<sequence>MASQDMQTGSNHASDSSFVKGGAESARRRIFKSLPASEGGTPFRKGRIPDAPGVYFFMNRQRKVLYVGKATSLRSRVRSYFASNIAEKRSTWIAKMLTEAKSIDFRKTDSVLEAILLEADLIKKLQPKYNTDLKDDKSFNCIGITDEDFPRVLLIRSHDIASKTLLTLNFKLLTYFGPFPHGTKLSEALKIIRKIFPFRDNRCTPCILPHSSVSGRRRSAGCKPCFNRQIGLCPGTCTGEISKVEYKKVIRNLTLFLSGKKAQLLTHIEKEMKSLAKAEHFERAGELKRQLFALRHIQDVALIQTNNQRPTTGNQERIEAYDLSHFGGKNIVGAMTVVENGLPKTGDYRMFKLCAINGPHEVKGIEEILKRRFKHAEWPFPSLVVVDGNDVQKKTAERVLKTLKLSIPVVAVVKDNKHKPERFLGIMNSTQIKKQDILLANSEAHRFVLRFQRKQRKLSHIDTV</sequence>
<dbReference type="Proteomes" id="UP000229342">
    <property type="component" value="Unassembled WGS sequence"/>
</dbReference>
<dbReference type="PANTHER" id="PTHR30562:SF1">
    <property type="entry name" value="UVRABC SYSTEM PROTEIN C"/>
    <property type="match status" value="1"/>
</dbReference>
<dbReference type="GO" id="GO:0006289">
    <property type="term" value="P:nucleotide-excision repair"/>
    <property type="evidence" value="ECO:0007669"/>
    <property type="project" value="InterPro"/>
</dbReference>
<feature type="domain" description="UvrC family homology region profile" evidence="9">
    <location>
        <begin position="259"/>
        <end position="400"/>
    </location>
</feature>
<keyword evidence="1" id="KW-0963">Cytoplasm</keyword>
<evidence type="ECO:0000313" key="10">
    <source>
        <dbReference type="EMBL" id="PIQ68184.1"/>
    </source>
</evidence>
<proteinExistence type="predicted"/>
<dbReference type="InterPro" id="IPR038476">
    <property type="entry name" value="UvrC_RNase_H_dom_sf"/>
</dbReference>
<evidence type="ECO:0000256" key="1">
    <source>
        <dbReference type="ARBA" id="ARBA00022490"/>
    </source>
</evidence>
<evidence type="ECO:0000256" key="3">
    <source>
        <dbReference type="ARBA" id="ARBA00022769"/>
    </source>
</evidence>
<keyword evidence="4" id="KW-0267">Excision nuclease</keyword>
<dbReference type="InterPro" id="IPR036876">
    <property type="entry name" value="UVR_dom_sf"/>
</dbReference>
<dbReference type="InterPro" id="IPR050066">
    <property type="entry name" value="UvrABC_protein_C"/>
</dbReference>
<keyword evidence="3" id="KW-0228">DNA excision</keyword>
<accession>A0A2H0KCR6</accession>
<evidence type="ECO:0000256" key="5">
    <source>
        <dbReference type="ARBA" id="ARBA00023204"/>
    </source>
</evidence>
<evidence type="ECO:0000259" key="8">
    <source>
        <dbReference type="PROSITE" id="PS50164"/>
    </source>
</evidence>
<dbReference type="FunFam" id="3.40.1440.10:FF:000001">
    <property type="entry name" value="UvrABC system protein C"/>
    <property type="match status" value="1"/>
</dbReference>
<dbReference type="Gene3D" id="3.40.1440.10">
    <property type="entry name" value="GIY-YIG endonuclease"/>
    <property type="match status" value="1"/>
</dbReference>
<dbReference type="InterPro" id="IPR000305">
    <property type="entry name" value="GIY-YIG_endonuc"/>
</dbReference>
<dbReference type="SUPFAM" id="SSF82771">
    <property type="entry name" value="GIY-YIG endonuclease"/>
    <property type="match status" value="1"/>
</dbReference>
<dbReference type="Pfam" id="PF01541">
    <property type="entry name" value="GIY-YIG"/>
    <property type="match status" value="1"/>
</dbReference>
<dbReference type="AlphaFoldDB" id="A0A2H0KCR6"/>
<comment type="caution">
    <text evidence="10">The sequence shown here is derived from an EMBL/GenBank/DDBJ whole genome shotgun (WGS) entry which is preliminary data.</text>
</comment>
<dbReference type="SUPFAM" id="SSF46600">
    <property type="entry name" value="C-terminal UvrC-binding domain of UvrB"/>
    <property type="match status" value="1"/>
</dbReference>
<dbReference type="CDD" id="cd10434">
    <property type="entry name" value="GIY-YIG_UvrC_Cho"/>
    <property type="match status" value="1"/>
</dbReference>
<gene>
    <name evidence="10" type="ORF">COV91_05435</name>
</gene>
<dbReference type="EMBL" id="PCVG01000074">
    <property type="protein sequence ID" value="PIQ68184.1"/>
    <property type="molecule type" value="Genomic_DNA"/>
</dbReference>
<feature type="domain" description="UVR" evidence="7">
    <location>
        <begin position="262"/>
        <end position="297"/>
    </location>
</feature>
<protein>
    <recommendedName>
        <fullName evidence="12">Excinuclease ABC subunit C</fullName>
    </recommendedName>
</protein>
<evidence type="ECO:0000313" key="11">
    <source>
        <dbReference type="Proteomes" id="UP000229342"/>
    </source>
</evidence>
<dbReference type="Gene3D" id="3.30.420.340">
    <property type="entry name" value="UvrC, RNAse H endonuclease domain"/>
    <property type="match status" value="1"/>
</dbReference>
<feature type="domain" description="GIY-YIG" evidence="8">
    <location>
        <begin position="50"/>
        <end position="131"/>
    </location>
</feature>
<evidence type="ECO:0000256" key="4">
    <source>
        <dbReference type="ARBA" id="ARBA00022881"/>
    </source>
</evidence>
<evidence type="ECO:0000256" key="6">
    <source>
        <dbReference type="SAM" id="MobiDB-lite"/>
    </source>
</evidence>
<dbReference type="PROSITE" id="PS50151">
    <property type="entry name" value="UVR"/>
    <property type="match status" value="1"/>
</dbReference>
<dbReference type="InterPro" id="IPR047296">
    <property type="entry name" value="GIY-YIG_UvrC_Cho"/>
</dbReference>
<dbReference type="GO" id="GO:0009381">
    <property type="term" value="F:excinuclease ABC activity"/>
    <property type="evidence" value="ECO:0007669"/>
    <property type="project" value="InterPro"/>
</dbReference>
<dbReference type="Pfam" id="PF02151">
    <property type="entry name" value="UVR"/>
    <property type="match status" value="1"/>
</dbReference>
<organism evidence="10 11">
    <name type="scientific">Candidatus Taylorbacteria bacterium CG11_big_fil_rev_8_21_14_0_20_46_11</name>
    <dbReference type="NCBI Taxonomy" id="1975025"/>
    <lineage>
        <taxon>Bacteria</taxon>
        <taxon>Candidatus Tayloriibacteriota</taxon>
    </lineage>
</organism>